<gene>
    <name evidence="1" type="ORF">AGERDE_LOCUS7743</name>
</gene>
<sequence>MTTEGIPMPNLFVCGELIDHITVEKIPLGKRAVMVYEYLWQTDETILKAGGDLTEGKEDPCFIFQPDGMLKFRLTNDSDSIDYISINAISRSNISSETANFGAVFGLWNAERNISVIKPFVARTATINHYTFTSTIRTGLNNEIHQDFTINQQNSLQIQSFNEVTIAVKINYSPDTYM</sequence>
<feature type="non-terminal residue" evidence="1">
    <location>
        <position position="178"/>
    </location>
</feature>
<keyword evidence="2" id="KW-1185">Reference proteome</keyword>
<protein>
    <submittedName>
        <fullName evidence="1">2450_t:CDS:1</fullName>
    </submittedName>
</protein>
<name>A0A9N9BMI5_9GLOM</name>
<dbReference type="OrthoDB" id="5596129at2759"/>
<accession>A0A9N9BMI5</accession>
<dbReference type="EMBL" id="CAJVPL010001482">
    <property type="protein sequence ID" value="CAG8573205.1"/>
    <property type="molecule type" value="Genomic_DNA"/>
</dbReference>
<evidence type="ECO:0000313" key="1">
    <source>
        <dbReference type="EMBL" id="CAG8573205.1"/>
    </source>
</evidence>
<organism evidence="1 2">
    <name type="scientific">Ambispora gerdemannii</name>
    <dbReference type="NCBI Taxonomy" id="144530"/>
    <lineage>
        <taxon>Eukaryota</taxon>
        <taxon>Fungi</taxon>
        <taxon>Fungi incertae sedis</taxon>
        <taxon>Mucoromycota</taxon>
        <taxon>Glomeromycotina</taxon>
        <taxon>Glomeromycetes</taxon>
        <taxon>Archaeosporales</taxon>
        <taxon>Ambisporaceae</taxon>
        <taxon>Ambispora</taxon>
    </lineage>
</organism>
<proteinExistence type="predicted"/>
<comment type="caution">
    <text evidence="1">The sequence shown here is derived from an EMBL/GenBank/DDBJ whole genome shotgun (WGS) entry which is preliminary data.</text>
</comment>
<dbReference type="Proteomes" id="UP000789831">
    <property type="component" value="Unassembled WGS sequence"/>
</dbReference>
<evidence type="ECO:0000313" key="2">
    <source>
        <dbReference type="Proteomes" id="UP000789831"/>
    </source>
</evidence>
<dbReference type="AlphaFoldDB" id="A0A9N9BMI5"/>
<reference evidence="1" key="1">
    <citation type="submission" date="2021-06" db="EMBL/GenBank/DDBJ databases">
        <authorList>
            <person name="Kallberg Y."/>
            <person name="Tangrot J."/>
            <person name="Rosling A."/>
        </authorList>
    </citation>
    <scope>NUCLEOTIDE SEQUENCE</scope>
    <source>
        <strain evidence="1">MT106</strain>
    </source>
</reference>